<feature type="transmembrane region" description="Helical" evidence="8">
    <location>
        <begin position="211"/>
        <end position="229"/>
    </location>
</feature>
<dbReference type="GO" id="GO:0009103">
    <property type="term" value="P:lipopolysaccharide biosynthetic process"/>
    <property type="evidence" value="ECO:0007669"/>
    <property type="project" value="TreeGrafter"/>
</dbReference>
<keyword evidence="5 8" id="KW-1133">Transmembrane helix</keyword>
<feature type="transmembrane region" description="Helical" evidence="8">
    <location>
        <begin position="95"/>
        <end position="116"/>
    </location>
</feature>
<keyword evidence="7" id="KW-0460">Magnesium</keyword>
<dbReference type="OrthoDB" id="9783652at2"/>
<feature type="transmembrane region" description="Helical" evidence="8">
    <location>
        <begin position="187"/>
        <end position="205"/>
    </location>
</feature>
<dbReference type="GO" id="GO:0046872">
    <property type="term" value="F:metal ion binding"/>
    <property type="evidence" value="ECO:0007669"/>
    <property type="project" value="UniProtKB-KW"/>
</dbReference>
<feature type="transmembrane region" description="Helical" evidence="8">
    <location>
        <begin position="323"/>
        <end position="342"/>
    </location>
</feature>
<dbReference type="CDD" id="cd06853">
    <property type="entry name" value="GT_WecA_like"/>
    <property type="match status" value="1"/>
</dbReference>
<dbReference type="Pfam" id="PF00953">
    <property type="entry name" value="Glycos_transf_4"/>
    <property type="match status" value="1"/>
</dbReference>
<sequence length="378" mass="41034">MIWICLSFIAISFLIGFPILAVILYASRRVGLLDQVGLESHKRHQVPVPNTGGLGIFWAVAIPMILVLFGIWIIQPETYAEYVPQLYAHLPGLRSRTSMGGVVLIALAVLHLMGIIDDRKPLGPYIKLAVQLSVSAALVIVADMRVLQFLETPELLGGLGYVISIVVSIVWFTVIINAFNMLDNMDGLSAGVAMICTAIYLSATIISGQWFVASLAAMLLGALLAFLCFNFPPAKMFMGDGGSLVIGMLIGVLSVRTTYFDPASVVRPGHWYGVLMPLMILAIPLYDFVSVTLIRLAQGRSPFTGDHQHFSHRLVAKGLSRRAAVLIIWLCTVVTGLSGIMLGTLDKWQAILAAINSLAVIVLLAILEHTTSRADRLN</sequence>
<evidence type="ECO:0000256" key="6">
    <source>
        <dbReference type="ARBA" id="ARBA00023136"/>
    </source>
</evidence>
<comment type="cofactor">
    <cofactor evidence="7">
        <name>Mg(2+)</name>
        <dbReference type="ChEBI" id="CHEBI:18420"/>
    </cofactor>
</comment>
<evidence type="ECO:0000313" key="9">
    <source>
        <dbReference type="EMBL" id="QDU32408.1"/>
    </source>
</evidence>
<dbReference type="GO" id="GO:0044038">
    <property type="term" value="P:cell wall macromolecule biosynthetic process"/>
    <property type="evidence" value="ECO:0007669"/>
    <property type="project" value="TreeGrafter"/>
</dbReference>
<dbReference type="AlphaFoldDB" id="A0A517YQB6"/>
<feature type="transmembrane region" description="Helical" evidence="8">
    <location>
        <begin position="271"/>
        <end position="294"/>
    </location>
</feature>
<evidence type="ECO:0000313" key="10">
    <source>
        <dbReference type="Proteomes" id="UP000317369"/>
    </source>
</evidence>
<dbReference type="GO" id="GO:0071555">
    <property type="term" value="P:cell wall organization"/>
    <property type="evidence" value="ECO:0007669"/>
    <property type="project" value="TreeGrafter"/>
</dbReference>
<gene>
    <name evidence="9" type="ORF">KS4_04400</name>
</gene>
<comment type="subcellular location">
    <subcellularLocation>
        <location evidence="1">Cell membrane</location>
        <topology evidence="1">Multi-pass membrane protein</topology>
    </subcellularLocation>
</comment>
<dbReference type="EC" id="2.7.8.33" evidence="9"/>
<dbReference type="Proteomes" id="UP000317369">
    <property type="component" value="Chromosome"/>
</dbReference>
<dbReference type="EMBL" id="CP036425">
    <property type="protein sequence ID" value="QDU32408.1"/>
    <property type="molecule type" value="Genomic_DNA"/>
</dbReference>
<feature type="transmembrane region" description="Helical" evidence="8">
    <location>
        <begin position="241"/>
        <end position="259"/>
    </location>
</feature>
<proteinExistence type="predicted"/>
<evidence type="ECO:0000256" key="8">
    <source>
        <dbReference type="SAM" id="Phobius"/>
    </source>
</evidence>
<evidence type="ECO:0000256" key="4">
    <source>
        <dbReference type="ARBA" id="ARBA00022692"/>
    </source>
</evidence>
<name>A0A517YQB6_9BACT</name>
<dbReference type="GO" id="GO:0005886">
    <property type="term" value="C:plasma membrane"/>
    <property type="evidence" value="ECO:0007669"/>
    <property type="project" value="UniProtKB-SubCell"/>
</dbReference>
<organism evidence="9 10">
    <name type="scientific">Poriferisphaera corsica</name>
    <dbReference type="NCBI Taxonomy" id="2528020"/>
    <lineage>
        <taxon>Bacteria</taxon>
        <taxon>Pseudomonadati</taxon>
        <taxon>Planctomycetota</taxon>
        <taxon>Phycisphaerae</taxon>
        <taxon>Phycisphaerales</taxon>
        <taxon>Phycisphaeraceae</taxon>
        <taxon>Poriferisphaera</taxon>
    </lineage>
</organism>
<keyword evidence="10" id="KW-1185">Reference proteome</keyword>
<evidence type="ECO:0000256" key="2">
    <source>
        <dbReference type="ARBA" id="ARBA00022475"/>
    </source>
</evidence>
<feature type="transmembrane region" description="Helical" evidence="8">
    <location>
        <begin position="6"/>
        <end position="27"/>
    </location>
</feature>
<feature type="transmembrane region" description="Helical" evidence="8">
    <location>
        <begin position="348"/>
        <end position="367"/>
    </location>
</feature>
<feature type="binding site" evidence="7">
    <location>
        <position position="240"/>
    </location>
    <ligand>
        <name>Mg(2+)</name>
        <dbReference type="ChEBI" id="CHEBI:18420"/>
    </ligand>
</feature>
<keyword evidence="6 8" id="KW-0472">Membrane</keyword>
<feature type="binding site" evidence="7">
    <location>
        <position position="180"/>
    </location>
    <ligand>
        <name>Mg(2+)</name>
        <dbReference type="ChEBI" id="CHEBI:18420"/>
    </ligand>
</feature>
<dbReference type="PANTHER" id="PTHR22926:SF3">
    <property type="entry name" value="UNDECAPRENYL-PHOSPHATE ALPHA-N-ACETYLGLUCOSAMINYL 1-PHOSPHATE TRANSFERASE"/>
    <property type="match status" value="1"/>
</dbReference>
<dbReference type="KEGG" id="pcor:KS4_04400"/>
<protein>
    <submittedName>
        <fullName evidence="9">WecA-like glycosyltransferase</fullName>
        <ecNumber evidence="9">2.7.8.33</ecNumber>
    </submittedName>
</protein>
<dbReference type="PANTHER" id="PTHR22926">
    <property type="entry name" value="PHOSPHO-N-ACETYLMURAMOYL-PENTAPEPTIDE-TRANSFERASE"/>
    <property type="match status" value="1"/>
</dbReference>
<evidence type="ECO:0000256" key="3">
    <source>
        <dbReference type="ARBA" id="ARBA00022679"/>
    </source>
</evidence>
<evidence type="ECO:0000256" key="1">
    <source>
        <dbReference type="ARBA" id="ARBA00004651"/>
    </source>
</evidence>
<keyword evidence="3 9" id="KW-0808">Transferase</keyword>
<keyword evidence="2" id="KW-1003">Cell membrane</keyword>
<accession>A0A517YQB6</accession>
<dbReference type="RefSeq" id="WP_145073963.1">
    <property type="nucleotide sequence ID" value="NZ_CP036425.1"/>
</dbReference>
<evidence type="ECO:0000256" key="5">
    <source>
        <dbReference type="ARBA" id="ARBA00022989"/>
    </source>
</evidence>
<feature type="transmembrane region" description="Helical" evidence="8">
    <location>
        <begin position="128"/>
        <end position="147"/>
    </location>
</feature>
<dbReference type="GO" id="GO:0036380">
    <property type="term" value="F:UDP-N-acetylglucosamine-undecaprenyl-phosphate N-acetylglucosaminephosphotransferase activity"/>
    <property type="evidence" value="ECO:0007669"/>
    <property type="project" value="UniProtKB-EC"/>
</dbReference>
<keyword evidence="7" id="KW-0479">Metal-binding</keyword>
<reference evidence="9 10" key="1">
    <citation type="submission" date="2019-02" db="EMBL/GenBank/DDBJ databases">
        <title>Deep-cultivation of Planctomycetes and their phenomic and genomic characterization uncovers novel biology.</title>
        <authorList>
            <person name="Wiegand S."/>
            <person name="Jogler M."/>
            <person name="Boedeker C."/>
            <person name="Pinto D."/>
            <person name="Vollmers J."/>
            <person name="Rivas-Marin E."/>
            <person name="Kohn T."/>
            <person name="Peeters S.H."/>
            <person name="Heuer A."/>
            <person name="Rast P."/>
            <person name="Oberbeckmann S."/>
            <person name="Bunk B."/>
            <person name="Jeske O."/>
            <person name="Meyerdierks A."/>
            <person name="Storesund J.E."/>
            <person name="Kallscheuer N."/>
            <person name="Luecker S."/>
            <person name="Lage O.M."/>
            <person name="Pohl T."/>
            <person name="Merkel B.J."/>
            <person name="Hornburger P."/>
            <person name="Mueller R.-W."/>
            <person name="Bruemmer F."/>
            <person name="Labrenz M."/>
            <person name="Spormann A.M."/>
            <person name="Op den Camp H."/>
            <person name="Overmann J."/>
            <person name="Amann R."/>
            <person name="Jetten M.S.M."/>
            <person name="Mascher T."/>
            <person name="Medema M.H."/>
            <person name="Devos D.P."/>
            <person name="Kaster A.-K."/>
            <person name="Ovreas L."/>
            <person name="Rohde M."/>
            <person name="Galperin M.Y."/>
            <person name="Jogler C."/>
        </authorList>
    </citation>
    <scope>NUCLEOTIDE SEQUENCE [LARGE SCALE GENOMIC DNA]</scope>
    <source>
        <strain evidence="9 10">KS4</strain>
    </source>
</reference>
<feature type="transmembrane region" description="Helical" evidence="8">
    <location>
        <begin position="48"/>
        <end position="75"/>
    </location>
</feature>
<feature type="transmembrane region" description="Helical" evidence="8">
    <location>
        <begin position="159"/>
        <end position="180"/>
    </location>
</feature>
<keyword evidence="4 8" id="KW-0812">Transmembrane</keyword>
<evidence type="ECO:0000256" key="7">
    <source>
        <dbReference type="PIRSR" id="PIRSR600715-1"/>
    </source>
</evidence>
<dbReference type="InterPro" id="IPR000715">
    <property type="entry name" value="Glycosyl_transferase_4"/>
</dbReference>